<accession>A0A3L7ZQ81</accession>
<dbReference type="Pfam" id="PF13692">
    <property type="entry name" value="Glyco_trans_1_4"/>
    <property type="match status" value="1"/>
</dbReference>
<dbReference type="EMBL" id="RAYI01000011">
    <property type="protein sequence ID" value="RLT74055.1"/>
    <property type="molecule type" value="Genomic_DNA"/>
</dbReference>
<evidence type="ECO:0000259" key="1">
    <source>
        <dbReference type="Pfam" id="PF13477"/>
    </source>
</evidence>
<dbReference type="OrthoDB" id="9790710at2"/>
<organism evidence="2 3">
    <name type="scientific">Parabacteroides distasonis</name>
    <dbReference type="NCBI Taxonomy" id="823"/>
    <lineage>
        <taxon>Bacteria</taxon>
        <taxon>Pseudomonadati</taxon>
        <taxon>Bacteroidota</taxon>
        <taxon>Bacteroidia</taxon>
        <taxon>Bacteroidales</taxon>
        <taxon>Tannerellaceae</taxon>
        <taxon>Parabacteroides</taxon>
    </lineage>
</organism>
<sequence>MTKLFIVLNEDYFLLTHRKELAVRAQESGYDVTIVAKNTGRRKQVEALGLKMVELPVNPTGKNPIEELKAFWFLYRLYKREKPDIVHHVGLKVILWGGLAAKLTDVKGVVNAVSGLGVMFSLEKESRLTSLILSVLRFSNHRKNLINIFQNHEDERLFIEKGVVTHDQIRFIKGSGVDLKRYAYTLEPVSDKIRILFTARMVEEKGVWVLVNAAESLRKEYEGRVCFLLCGGLSSNPKAIKEEELNDRCDGNYIQWLGYRSDVPDLLRSSHIVAFPSYYREGVPKSLIEATAIGRPIVTTDSIGCKDTVEDGTNGFLVPIKDNEALAEKLRILIDDTDLRKRMGLHSRQIAERDFSLDDVIAKHLLIYRELLHCQ</sequence>
<dbReference type="PANTHER" id="PTHR12526:SF638">
    <property type="entry name" value="SPORE COAT PROTEIN SA"/>
    <property type="match status" value="1"/>
</dbReference>
<dbReference type="AlphaFoldDB" id="A0A3L7ZQ81"/>
<dbReference type="GO" id="GO:0016757">
    <property type="term" value="F:glycosyltransferase activity"/>
    <property type="evidence" value="ECO:0007669"/>
    <property type="project" value="UniProtKB-ARBA"/>
</dbReference>
<evidence type="ECO:0000313" key="2">
    <source>
        <dbReference type="EMBL" id="RLT74055.1"/>
    </source>
</evidence>
<dbReference type="CDD" id="cd03808">
    <property type="entry name" value="GT4_CapM-like"/>
    <property type="match status" value="1"/>
</dbReference>
<dbReference type="Gene3D" id="3.40.50.2000">
    <property type="entry name" value="Glycogen Phosphorylase B"/>
    <property type="match status" value="2"/>
</dbReference>
<dbReference type="SUPFAM" id="SSF53756">
    <property type="entry name" value="UDP-Glycosyltransferase/glycogen phosphorylase"/>
    <property type="match status" value="1"/>
</dbReference>
<evidence type="ECO:0000313" key="3">
    <source>
        <dbReference type="Proteomes" id="UP000278164"/>
    </source>
</evidence>
<feature type="domain" description="Glycosyltransferase subfamily 4-like N-terminal" evidence="1">
    <location>
        <begin position="16"/>
        <end position="132"/>
    </location>
</feature>
<name>A0A3L7ZQ81_PARDI</name>
<protein>
    <submittedName>
        <fullName evidence="2">Glycosyltransferase family 1 protein</fullName>
    </submittedName>
</protein>
<comment type="caution">
    <text evidence="2">The sequence shown here is derived from an EMBL/GenBank/DDBJ whole genome shotgun (WGS) entry which is preliminary data.</text>
</comment>
<gene>
    <name evidence="2" type="ORF">D7V78_07040</name>
</gene>
<dbReference type="Proteomes" id="UP000278164">
    <property type="component" value="Unassembled WGS sequence"/>
</dbReference>
<dbReference type="Pfam" id="PF13477">
    <property type="entry name" value="Glyco_trans_4_2"/>
    <property type="match status" value="1"/>
</dbReference>
<dbReference type="PANTHER" id="PTHR12526">
    <property type="entry name" value="GLYCOSYLTRANSFERASE"/>
    <property type="match status" value="1"/>
</dbReference>
<proteinExistence type="predicted"/>
<reference evidence="2 3" key="1">
    <citation type="submission" date="2018-09" db="EMBL/GenBank/DDBJ databases">
        <title>Murine metabolic-syndrome-specific gut microbial biobank.</title>
        <authorList>
            <person name="Liu C."/>
        </authorList>
    </citation>
    <scope>NUCLEOTIDE SEQUENCE [LARGE SCALE GENOMIC DNA]</scope>
    <source>
        <strain evidence="2 3">8-P5</strain>
    </source>
</reference>
<dbReference type="InterPro" id="IPR028098">
    <property type="entry name" value="Glyco_trans_4-like_N"/>
</dbReference>
<keyword evidence="2" id="KW-0808">Transferase</keyword>